<evidence type="ECO:0000313" key="1">
    <source>
        <dbReference type="EMBL" id="AGM15692.1"/>
    </source>
</evidence>
<name>A0AC59EXL6_9VIRU</name>
<evidence type="ECO:0000313" key="2">
    <source>
        <dbReference type="Proteomes" id="UP000204225"/>
    </source>
</evidence>
<organism evidence="1 2">
    <name type="scientific">Phaeocystis globosa virus PgV-16T</name>
    <dbReference type="NCBI Taxonomy" id="3071227"/>
    <lineage>
        <taxon>Viruses</taxon>
        <taxon>Varidnaviria</taxon>
        <taxon>Bamfordvirae</taxon>
        <taxon>Nucleocytoviricota</taxon>
        <taxon>Megaviricetes</taxon>
        <taxon>Imitervirales</taxon>
        <taxon>Mesomimiviridae</taxon>
        <taxon>Tethysvirus</taxon>
        <taxon>Tethysvirus hollandense</taxon>
    </lineage>
</organism>
<sequence>MSVADNTLENIVIDPEISGSYVDLSDININKQYSYATILLDKTKFFSQDVPTGGGICPGGFDLNGVELQFFDHIISEPSDSSQSDNSYEDSFKKRKKTRELNYQISNKLSTGNTGSKITVFYRKLTYNDVKLQIDKYYKLNYAQKYSSSFDILASYIKGQKIIYMEASHYSLLRLYLLMLPSMLITAFCTVSQTHIHSGTNGDIILSALNGTVTFLLSIISFTKLDACAQAYKITAHQYDKLQSSAEFLSAKLLLFYNNFEFEGRKSGKVNNNDNDMDIASDKTPDMDYDDKINNEIKHSNYIKSKIKSIENKIAEIKETNPFLIPGKIRNKYPIIYNTNIFTLIKKIKDFKSKTITSLKDIKNELRLINAIIKTNRISSEQIESCKFRISQLNLTKKKFINNIIYLKTAYIMIDKLFSQEILNAQLRNKYYLNFLCYDCLPICVRNFFKYIGFPDEVCLPADYKHDPIKGTLLEEILNINVDNGISDEALYHFKKRYKQHSGEPPPKSFVVKFNKMFANNNNSIYSAVKKPFPAAYPIPSPPKRQGSIGDMSSVFKAPSRQHSFVNDPAPHKSRNTE</sequence>
<accession>A0AC59EXL6</accession>
<dbReference type="EMBL" id="KC662249">
    <property type="protein sequence ID" value="AGM15692.1"/>
    <property type="molecule type" value="Genomic_DNA"/>
</dbReference>
<protein>
    <submittedName>
        <fullName evidence="1">Uncharacterized protein</fullName>
    </submittedName>
</protein>
<reference evidence="1 2" key="1">
    <citation type="journal article" date="2013" name="Proc. Natl. Acad. Sci. U.S.A.">
        <title>Genome of Phaeocystis globosa virus PgV-16T highlights the common ancestry of the largest known DNA viruses infecting eukaryotes.</title>
        <authorList>
            <person name="Santini S."/>
            <person name="Jeudy S."/>
            <person name="Bartoli J."/>
            <person name="Poirot O."/>
            <person name="Lescot M."/>
            <person name="Abergel C."/>
            <person name="Barbe V."/>
            <person name="Wommack K.E."/>
            <person name="Noordeloos A.A."/>
            <person name="Brussaard C.P."/>
            <person name="Claverie J.M."/>
        </authorList>
    </citation>
    <scope>NUCLEOTIDE SEQUENCE [LARGE SCALE GENOMIC DNA]</scope>
    <source>
        <strain evidence="1 2">16T</strain>
    </source>
</reference>
<keyword evidence="2" id="KW-1185">Reference proteome</keyword>
<proteinExistence type="predicted"/>
<dbReference type="Proteomes" id="UP000204225">
    <property type="component" value="Segment"/>
</dbReference>
<gene>
    <name evidence="1" type="ORF">PGCG_00388</name>
</gene>